<organism evidence="5 6">
    <name type="scientific">Smittium mucronatum</name>
    <dbReference type="NCBI Taxonomy" id="133383"/>
    <lineage>
        <taxon>Eukaryota</taxon>
        <taxon>Fungi</taxon>
        <taxon>Fungi incertae sedis</taxon>
        <taxon>Zoopagomycota</taxon>
        <taxon>Kickxellomycotina</taxon>
        <taxon>Harpellomycetes</taxon>
        <taxon>Harpellales</taxon>
        <taxon>Legeriomycetaceae</taxon>
        <taxon>Smittium</taxon>
    </lineage>
</organism>
<gene>
    <name evidence="5" type="ORF">AYI68_g6456</name>
</gene>
<dbReference type="Gene3D" id="1.10.1070.11">
    <property type="entry name" value="Phosphatidylinositol 3-/4-kinase, catalytic domain"/>
    <property type="match status" value="1"/>
</dbReference>
<dbReference type="AlphaFoldDB" id="A0A1R0GRG1"/>
<evidence type="ECO:0000259" key="4">
    <source>
        <dbReference type="PROSITE" id="PS50290"/>
    </source>
</evidence>
<feature type="region of interest" description="Disordered" evidence="3">
    <location>
        <begin position="88"/>
        <end position="117"/>
    </location>
</feature>
<dbReference type="GO" id="GO:0004430">
    <property type="term" value="F:1-phosphatidylinositol 4-kinase activity"/>
    <property type="evidence" value="ECO:0007669"/>
    <property type="project" value="TreeGrafter"/>
</dbReference>
<dbReference type="PANTHER" id="PTHR10048:SF22">
    <property type="entry name" value="PHOSPHATIDYLINOSITOL 4-KINASE BETA"/>
    <property type="match status" value="1"/>
</dbReference>
<dbReference type="EMBL" id="LSSL01004417">
    <property type="protein sequence ID" value="OLY79474.1"/>
    <property type="molecule type" value="Genomic_DNA"/>
</dbReference>
<dbReference type="GO" id="GO:0005737">
    <property type="term" value="C:cytoplasm"/>
    <property type="evidence" value="ECO:0007669"/>
    <property type="project" value="TreeGrafter"/>
</dbReference>
<keyword evidence="2 5" id="KW-0418">Kinase</keyword>
<dbReference type="Proteomes" id="UP000187455">
    <property type="component" value="Unassembled WGS sequence"/>
</dbReference>
<feature type="domain" description="PI3K/PI4K catalytic" evidence="4">
    <location>
        <begin position="1"/>
        <end position="241"/>
    </location>
</feature>
<evidence type="ECO:0000313" key="6">
    <source>
        <dbReference type="Proteomes" id="UP000187455"/>
    </source>
</evidence>
<dbReference type="SUPFAM" id="SSF56112">
    <property type="entry name" value="Protein kinase-like (PK-like)"/>
    <property type="match status" value="1"/>
</dbReference>
<evidence type="ECO:0000256" key="3">
    <source>
        <dbReference type="SAM" id="MobiDB-lite"/>
    </source>
</evidence>
<dbReference type="Pfam" id="PF00454">
    <property type="entry name" value="PI3_PI4_kinase"/>
    <property type="match status" value="1"/>
</dbReference>
<feature type="compositionally biased region" description="Polar residues" evidence="3">
    <location>
        <begin position="168"/>
        <end position="177"/>
    </location>
</feature>
<dbReference type="SMART" id="SM00146">
    <property type="entry name" value="PI3Kc"/>
    <property type="match status" value="1"/>
</dbReference>
<proteinExistence type="predicted"/>
<dbReference type="InterPro" id="IPR036940">
    <property type="entry name" value="PI3/4_kinase_cat_sf"/>
</dbReference>
<dbReference type="GO" id="GO:0046854">
    <property type="term" value="P:phosphatidylinositol phosphate biosynthetic process"/>
    <property type="evidence" value="ECO:0007669"/>
    <property type="project" value="InterPro"/>
</dbReference>
<dbReference type="OrthoDB" id="10264149at2759"/>
<evidence type="ECO:0000256" key="1">
    <source>
        <dbReference type="ARBA" id="ARBA00022679"/>
    </source>
</evidence>
<evidence type="ECO:0000256" key="2">
    <source>
        <dbReference type="ARBA" id="ARBA00022777"/>
    </source>
</evidence>
<protein>
    <submittedName>
        <fullName evidence="5">Phosphatidylinositol 4-kinase PIK1</fullName>
    </submittedName>
</protein>
<sequence>MLSLVGYSLVCFFLQLKDRHNGNILIDNLGNLIHIDFGFMLNNSPGAIGFETAPFKFTQEYLELLAGVSVGNVGHLEMKRVSSSIAEDSVADTDGVPDSNGGGTAASGSSSGPLSGQISSLTESELFKEFKQLMKEGFKAIRKNSDFIVSLLYVMSKNSSLPCLGTQFGPNSDSSGDNVRRASSRTGSGRSTPGGRGIPLRGMEENVVIDALVDRLSIGLSDIQVDELVEKLIMQSINNVNTTLYDNFQYYSNGIL</sequence>
<feature type="compositionally biased region" description="Low complexity" evidence="3">
    <location>
        <begin position="106"/>
        <end position="117"/>
    </location>
</feature>
<dbReference type="InterPro" id="IPR000403">
    <property type="entry name" value="PI3/4_kinase_cat_dom"/>
</dbReference>
<dbReference type="InterPro" id="IPR011009">
    <property type="entry name" value="Kinase-like_dom_sf"/>
</dbReference>
<dbReference type="PROSITE" id="PS50290">
    <property type="entry name" value="PI3_4_KINASE_3"/>
    <property type="match status" value="1"/>
</dbReference>
<name>A0A1R0GRG1_9FUNG</name>
<feature type="region of interest" description="Disordered" evidence="3">
    <location>
        <begin position="166"/>
        <end position="199"/>
    </location>
</feature>
<dbReference type="PANTHER" id="PTHR10048">
    <property type="entry name" value="PHOSPHATIDYLINOSITOL KINASE"/>
    <property type="match status" value="1"/>
</dbReference>
<keyword evidence="6" id="KW-1185">Reference proteome</keyword>
<dbReference type="GO" id="GO:0048015">
    <property type="term" value="P:phosphatidylinositol-mediated signaling"/>
    <property type="evidence" value="ECO:0007669"/>
    <property type="project" value="TreeGrafter"/>
</dbReference>
<dbReference type="InterPro" id="IPR015433">
    <property type="entry name" value="PI3/4_kinase"/>
</dbReference>
<comment type="caution">
    <text evidence="5">The sequence shown here is derived from an EMBL/GenBank/DDBJ whole genome shotgun (WGS) entry which is preliminary data.</text>
</comment>
<accession>A0A1R0GRG1</accession>
<dbReference type="STRING" id="133383.A0A1R0GRG1"/>
<dbReference type="GO" id="GO:0016020">
    <property type="term" value="C:membrane"/>
    <property type="evidence" value="ECO:0007669"/>
    <property type="project" value="TreeGrafter"/>
</dbReference>
<evidence type="ECO:0000313" key="5">
    <source>
        <dbReference type="EMBL" id="OLY79474.1"/>
    </source>
</evidence>
<keyword evidence="1" id="KW-0808">Transferase</keyword>
<reference evidence="5 6" key="1">
    <citation type="journal article" date="2016" name="Mol. Biol. Evol.">
        <title>Genome-Wide Survey of Gut Fungi (Harpellales) Reveals the First Horizontally Transferred Ubiquitin Gene from a Mosquito Host.</title>
        <authorList>
            <person name="Wang Y."/>
            <person name="White M.M."/>
            <person name="Kvist S."/>
            <person name="Moncalvo J.M."/>
        </authorList>
    </citation>
    <scope>NUCLEOTIDE SEQUENCE [LARGE SCALE GENOMIC DNA]</scope>
    <source>
        <strain evidence="5 6">ALG-7-W6</strain>
    </source>
</reference>